<evidence type="ECO:0000256" key="1">
    <source>
        <dbReference type="SAM" id="MobiDB-lite"/>
    </source>
</evidence>
<dbReference type="PROSITE" id="PS51257">
    <property type="entry name" value="PROKAR_LIPOPROTEIN"/>
    <property type="match status" value="1"/>
</dbReference>
<evidence type="ECO:0000256" key="2">
    <source>
        <dbReference type="SAM" id="SignalP"/>
    </source>
</evidence>
<dbReference type="EMBL" id="JACHHZ010000006">
    <property type="protein sequence ID" value="MBB6096047.1"/>
    <property type="molecule type" value="Genomic_DNA"/>
</dbReference>
<proteinExistence type="predicted"/>
<gene>
    <name evidence="3" type="ORF">HNQ60_004938</name>
</gene>
<reference evidence="3 4" key="1">
    <citation type="submission" date="2020-08" db="EMBL/GenBank/DDBJ databases">
        <title>Genomic Encyclopedia of Type Strains, Phase IV (KMG-IV): sequencing the most valuable type-strain genomes for metagenomic binning, comparative biology and taxonomic classification.</title>
        <authorList>
            <person name="Goeker M."/>
        </authorList>
    </citation>
    <scope>NUCLEOTIDE SEQUENCE [LARGE SCALE GENOMIC DNA]</scope>
    <source>
        <strain evidence="3 4">DSM 26723</strain>
    </source>
</reference>
<accession>A0A841HS02</accession>
<dbReference type="RefSeq" id="WP_184335425.1">
    <property type="nucleotide sequence ID" value="NZ_JACHHZ010000006.1"/>
</dbReference>
<evidence type="ECO:0000313" key="3">
    <source>
        <dbReference type="EMBL" id="MBB6096047.1"/>
    </source>
</evidence>
<comment type="caution">
    <text evidence="3">The sequence shown here is derived from an EMBL/GenBank/DDBJ whole genome shotgun (WGS) entry which is preliminary data.</text>
</comment>
<evidence type="ECO:0000313" key="4">
    <source>
        <dbReference type="Proteomes" id="UP000588068"/>
    </source>
</evidence>
<dbReference type="AlphaFoldDB" id="A0A841HS02"/>
<dbReference type="Proteomes" id="UP000588068">
    <property type="component" value="Unassembled WGS sequence"/>
</dbReference>
<feature type="chain" id="PRO_5032954468" evidence="2">
    <location>
        <begin position="23"/>
        <end position="102"/>
    </location>
</feature>
<feature type="signal peptide" evidence="2">
    <location>
        <begin position="1"/>
        <end position="22"/>
    </location>
</feature>
<protein>
    <submittedName>
        <fullName evidence="3">Uncharacterized protein</fullName>
    </submittedName>
</protein>
<name>A0A841HS02_9GAMM</name>
<keyword evidence="4" id="KW-1185">Reference proteome</keyword>
<feature type="compositionally biased region" description="Polar residues" evidence="1">
    <location>
        <begin position="43"/>
        <end position="54"/>
    </location>
</feature>
<feature type="region of interest" description="Disordered" evidence="1">
    <location>
        <begin position="37"/>
        <end position="78"/>
    </location>
</feature>
<organism evidence="3 4">
    <name type="scientific">Povalibacter uvarum</name>
    <dbReference type="NCBI Taxonomy" id="732238"/>
    <lineage>
        <taxon>Bacteria</taxon>
        <taxon>Pseudomonadati</taxon>
        <taxon>Pseudomonadota</taxon>
        <taxon>Gammaproteobacteria</taxon>
        <taxon>Steroidobacterales</taxon>
        <taxon>Steroidobacteraceae</taxon>
        <taxon>Povalibacter</taxon>
    </lineage>
</organism>
<sequence>MAPAFTRLLLAVLSTAGLVACADAGYERLSGALCDDLPPSLRNAGTPSQDQSQARDVAEGPGTSVGAPSVQPPTEPLETLDMAPAVFVIDEFVTSAGQTTSF</sequence>
<keyword evidence="2" id="KW-0732">Signal</keyword>